<comment type="caution">
    <text evidence="1">The sequence shown here is derived from an EMBL/GenBank/DDBJ whole genome shotgun (WGS) entry which is preliminary data.</text>
</comment>
<protein>
    <submittedName>
        <fullName evidence="1">Uncharacterized protein</fullName>
    </submittedName>
</protein>
<reference evidence="1" key="1">
    <citation type="submission" date="2021-08" db="EMBL/GenBank/DDBJ databases">
        <title>The first chromosome-level gecko genome reveals the dynamic sex chromosomes of Neotropical dwarf geckos (Sphaerodactylidae: Sphaerodactylus).</title>
        <authorList>
            <person name="Pinto B.J."/>
            <person name="Keating S.E."/>
            <person name="Gamble T."/>
        </authorList>
    </citation>
    <scope>NUCLEOTIDE SEQUENCE</scope>
    <source>
        <strain evidence="1">TG3544</strain>
    </source>
</reference>
<evidence type="ECO:0000313" key="1">
    <source>
        <dbReference type="EMBL" id="KAH8001890.1"/>
    </source>
</evidence>
<gene>
    <name evidence="1" type="ORF">K3G42_017950</name>
</gene>
<keyword evidence="2" id="KW-1185">Reference proteome</keyword>
<sequence length="216" mass="23114">MLSRQTLRPLERRTLLAPTVPQCMPDIANGEEALQETSLPPREADAFCCLVPQRGHGPCWRHPPPCHQQCSHRHIWSLPEDGGPVAPAPLTAPVTASLRSTCRALTAHCWPGFGRTMPSAHAMRTLQTTATVHIPGQGRADTFGGPPWSEGCALRGLRACSCRDRASSGRRRPCRCSAGRLRPVPSVELVPPDLPPPSVAGCDGGCVAGFIRASCP</sequence>
<proteinExistence type="predicted"/>
<organism evidence="1 2">
    <name type="scientific">Sphaerodactylus townsendi</name>
    <dbReference type="NCBI Taxonomy" id="933632"/>
    <lineage>
        <taxon>Eukaryota</taxon>
        <taxon>Metazoa</taxon>
        <taxon>Chordata</taxon>
        <taxon>Craniata</taxon>
        <taxon>Vertebrata</taxon>
        <taxon>Euteleostomi</taxon>
        <taxon>Lepidosauria</taxon>
        <taxon>Squamata</taxon>
        <taxon>Bifurcata</taxon>
        <taxon>Gekkota</taxon>
        <taxon>Sphaerodactylidae</taxon>
        <taxon>Sphaerodactylus</taxon>
    </lineage>
</organism>
<evidence type="ECO:0000313" key="2">
    <source>
        <dbReference type="Proteomes" id="UP000827872"/>
    </source>
</evidence>
<name>A0ACB8FA62_9SAUR</name>
<dbReference type="Proteomes" id="UP000827872">
    <property type="component" value="Linkage Group LG08"/>
</dbReference>
<dbReference type="EMBL" id="CM037621">
    <property type="protein sequence ID" value="KAH8001890.1"/>
    <property type="molecule type" value="Genomic_DNA"/>
</dbReference>
<accession>A0ACB8FA62</accession>